<evidence type="ECO:0000256" key="2">
    <source>
        <dbReference type="ARBA" id="ARBA00023015"/>
    </source>
</evidence>
<feature type="modified residue" description="4-aspartylphosphate" evidence="5">
    <location>
        <position position="55"/>
    </location>
</feature>
<dbReference type="CDD" id="cd06170">
    <property type="entry name" value="LuxR_C_like"/>
    <property type="match status" value="1"/>
</dbReference>
<reference evidence="8 9" key="1">
    <citation type="submission" date="2016-10" db="EMBL/GenBank/DDBJ databases">
        <authorList>
            <person name="de Groot N.N."/>
        </authorList>
    </citation>
    <scope>NUCLEOTIDE SEQUENCE [LARGE SCALE GENOMIC DNA]</scope>
    <source>
        <strain evidence="8 9">CGMCC 1.7056</strain>
    </source>
</reference>
<protein>
    <submittedName>
        <fullName evidence="8">Two component transcriptional regulator, LuxR family</fullName>
    </submittedName>
</protein>
<dbReference type="InterPro" id="IPR039420">
    <property type="entry name" value="WalR-like"/>
</dbReference>
<dbReference type="STRING" id="574651.SAMN04487968_101165"/>
<evidence type="ECO:0000256" key="5">
    <source>
        <dbReference type="PROSITE-ProRule" id="PRU00169"/>
    </source>
</evidence>
<evidence type="ECO:0000259" key="6">
    <source>
        <dbReference type="PROSITE" id="PS50043"/>
    </source>
</evidence>
<dbReference type="GO" id="GO:0003677">
    <property type="term" value="F:DNA binding"/>
    <property type="evidence" value="ECO:0007669"/>
    <property type="project" value="UniProtKB-KW"/>
</dbReference>
<evidence type="ECO:0000259" key="7">
    <source>
        <dbReference type="PROSITE" id="PS50110"/>
    </source>
</evidence>
<evidence type="ECO:0000256" key="4">
    <source>
        <dbReference type="ARBA" id="ARBA00023163"/>
    </source>
</evidence>
<dbReference type="GO" id="GO:0006355">
    <property type="term" value="P:regulation of DNA-templated transcription"/>
    <property type="evidence" value="ECO:0007669"/>
    <property type="project" value="InterPro"/>
</dbReference>
<keyword evidence="2" id="KW-0805">Transcription regulation</keyword>
<dbReference type="OrthoDB" id="9808843at2"/>
<evidence type="ECO:0000256" key="3">
    <source>
        <dbReference type="ARBA" id="ARBA00023125"/>
    </source>
</evidence>
<evidence type="ECO:0000256" key="1">
    <source>
        <dbReference type="ARBA" id="ARBA00022553"/>
    </source>
</evidence>
<dbReference type="RefSeq" id="WP_091119896.1">
    <property type="nucleotide sequence ID" value="NZ_FOLB01000001.1"/>
</dbReference>
<accession>A0A1I1DE04</accession>
<dbReference type="Gene3D" id="3.40.50.2300">
    <property type="match status" value="1"/>
</dbReference>
<dbReference type="InterPro" id="IPR000792">
    <property type="entry name" value="Tscrpt_reg_LuxR_C"/>
</dbReference>
<keyword evidence="1 5" id="KW-0597">Phosphoprotein</keyword>
<feature type="domain" description="Response regulatory" evidence="7">
    <location>
        <begin position="4"/>
        <end position="119"/>
    </location>
</feature>
<dbReference type="Pfam" id="PF00072">
    <property type="entry name" value="Response_reg"/>
    <property type="match status" value="1"/>
</dbReference>
<dbReference type="PRINTS" id="PR00038">
    <property type="entry name" value="HTHLUXR"/>
</dbReference>
<keyword evidence="3" id="KW-0238">DNA-binding</keyword>
<dbReference type="Proteomes" id="UP000198832">
    <property type="component" value="Unassembled WGS sequence"/>
</dbReference>
<dbReference type="InterPro" id="IPR058245">
    <property type="entry name" value="NreC/VraR/RcsB-like_REC"/>
</dbReference>
<sequence length="229" mass="24633">MTVRVLIADDQAISRQGLRLILQSAPDIEVVGEAVDGLDAVAQAQRYRPDIVLMDVRMPRMDGLEATRRLADLPDVEVIVVTTFDLDEYVVEALRGGAVGFLVKDSAPERIIEAVQAVARGDALIAPEVTRRLLGRFVAGTPSRAGDPRLAELTPRERDVLLEIAAGHSNARIATRLFLEESTVKGHVRRLLAKLGLASRVQAVIFAYETGLVVPGRPADDGTDGTGPG</sequence>
<dbReference type="InterPro" id="IPR001789">
    <property type="entry name" value="Sig_transdc_resp-reg_receiver"/>
</dbReference>
<organism evidence="8 9">
    <name type="scientific">Nocardioides terrae</name>
    <dbReference type="NCBI Taxonomy" id="574651"/>
    <lineage>
        <taxon>Bacteria</taxon>
        <taxon>Bacillati</taxon>
        <taxon>Actinomycetota</taxon>
        <taxon>Actinomycetes</taxon>
        <taxon>Propionibacteriales</taxon>
        <taxon>Nocardioidaceae</taxon>
        <taxon>Nocardioides</taxon>
    </lineage>
</organism>
<dbReference type="PROSITE" id="PS00622">
    <property type="entry name" value="HTH_LUXR_1"/>
    <property type="match status" value="1"/>
</dbReference>
<keyword evidence="4" id="KW-0804">Transcription</keyword>
<name>A0A1I1DE04_9ACTN</name>
<dbReference type="PROSITE" id="PS50110">
    <property type="entry name" value="RESPONSE_REGULATORY"/>
    <property type="match status" value="1"/>
</dbReference>
<dbReference type="SUPFAM" id="SSF46894">
    <property type="entry name" value="C-terminal effector domain of the bipartite response regulators"/>
    <property type="match status" value="1"/>
</dbReference>
<gene>
    <name evidence="8" type="ORF">SAMN04487968_101165</name>
</gene>
<evidence type="ECO:0000313" key="8">
    <source>
        <dbReference type="EMBL" id="SFB72612.1"/>
    </source>
</evidence>
<dbReference type="PANTHER" id="PTHR43214:SF24">
    <property type="entry name" value="TRANSCRIPTIONAL REGULATORY PROTEIN NARL-RELATED"/>
    <property type="match status" value="1"/>
</dbReference>
<dbReference type="GO" id="GO:0000160">
    <property type="term" value="P:phosphorelay signal transduction system"/>
    <property type="evidence" value="ECO:0007669"/>
    <property type="project" value="InterPro"/>
</dbReference>
<dbReference type="SUPFAM" id="SSF52172">
    <property type="entry name" value="CheY-like"/>
    <property type="match status" value="1"/>
</dbReference>
<dbReference type="PANTHER" id="PTHR43214">
    <property type="entry name" value="TWO-COMPONENT RESPONSE REGULATOR"/>
    <property type="match status" value="1"/>
</dbReference>
<evidence type="ECO:0000313" key="9">
    <source>
        <dbReference type="Proteomes" id="UP000198832"/>
    </source>
</evidence>
<feature type="domain" description="HTH luxR-type" evidence="6">
    <location>
        <begin position="146"/>
        <end position="211"/>
    </location>
</feature>
<dbReference type="Pfam" id="PF00196">
    <property type="entry name" value="GerE"/>
    <property type="match status" value="1"/>
</dbReference>
<dbReference type="InterPro" id="IPR011006">
    <property type="entry name" value="CheY-like_superfamily"/>
</dbReference>
<proteinExistence type="predicted"/>
<dbReference type="SMART" id="SM00448">
    <property type="entry name" value="REC"/>
    <property type="match status" value="1"/>
</dbReference>
<dbReference type="EMBL" id="FOLB01000001">
    <property type="protein sequence ID" value="SFB72612.1"/>
    <property type="molecule type" value="Genomic_DNA"/>
</dbReference>
<dbReference type="SMART" id="SM00421">
    <property type="entry name" value="HTH_LUXR"/>
    <property type="match status" value="1"/>
</dbReference>
<dbReference type="AlphaFoldDB" id="A0A1I1DE04"/>
<dbReference type="CDD" id="cd17535">
    <property type="entry name" value="REC_NarL-like"/>
    <property type="match status" value="1"/>
</dbReference>
<dbReference type="InterPro" id="IPR016032">
    <property type="entry name" value="Sig_transdc_resp-reg_C-effctor"/>
</dbReference>
<dbReference type="PROSITE" id="PS50043">
    <property type="entry name" value="HTH_LUXR_2"/>
    <property type="match status" value="1"/>
</dbReference>
<keyword evidence="9" id="KW-1185">Reference proteome</keyword>